<dbReference type="PROSITE" id="PS51918">
    <property type="entry name" value="RADICAL_SAM"/>
    <property type="match status" value="1"/>
</dbReference>
<comment type="cofactor">
    <cofactor evidence="1">
        <name>[4Fe-4S] cluster</name>
        <dbReference type="ChEBI" id="CHEBI:49883"/>
    </cofactor>
</comment>
<organism evidence="7 9">
    <name type="scientific">Candidatus Colimorpha enterica</name>
    <dbReference type="NCBI Taxonomy" id="3083063"/>
    <lineage>
        <taxon>Bacteria</taxon>
        <taxon>Pseudomonadati</taxon>
        <taxon>Bacteroidota</taxon>
        <taxon>Bacteroidia</taxon>
        <taxon>Bacteroidales</taxon>
        <taxon>Candidatus Colimorpha</taxon>
    </lineage>
</organism>
<keyword evidence="3" id="KW-0479">Metal-binding</keyword>
<dbReference type="AlphaFoldDB" id="R6U002"/>
<dbReference type="Gene3D" id="3.20.20.70">
    <property type="entry name" value="Aldolase class I"/>
    <property type="match status" value="1"/>
</dbReference>
<dbReference type="SFLD" id="SFLDG01067">
    <property type="entry name" value="SPASM/twitch_domain_containing"/>
    <property type="match status" value="1"/>
</dbReference>
<dbReference type="InterPro" id="IPR007197">
    <property type="entry name" value="rSAM"/>
</dbReference>
<dbReference type="EMBL" id="CBFW010000297">
    <property type="protein sequence ID" value="CDC75439.1"/>
    <property type="molecule type" value="Genomic_DNA"/>
</dbReference>
<dbReference type="GO" id="GO:0003824">
    <property type="term" value="F:catalytic activity"/>
    <property type="evidence" value="ECO:0007669"/>
    <property type="project" value="InterPro"/>
</dbReference>
<evidence type="ECO:0000256" key="4">
    <source>
        <dbReference type="ARBA" id="ARBA00023004"/>
    </source>
</evidence>
<dbReference type="PANTHER" id="PTHR11228">
    <property type="entry name" value="RADICAL SAM DOMAIN PROTEIN"/>
    <property type="match status" value="1"/>
</dbReference>
<dbReference type="SFLD" id="SFLDS00029">
    <property type="entry name" value="Radical_SAM"/>
    <property type="match status" value="1"/>
</dbReference>
<dbReference type="CDD" id="cd01335">
    <property type="entry name" value="Radical_SAM"/>
    <property type="match status" value="1"/>
</dbReference>
<dbReference type="Proteomes" id="UP000017938">
    <property type="component" value="Unassembled WGS sequence"/>
</dbReference>
<evidence type="ECO:0000313" key="9">
    <source>
        <dbReference type="Proteomes" id="UP000017938"/>
    </source>
</evidence>
<evidence type="ECO:0000313" key="7">
    <source>
        <dbReference type="EMBL" id="CDC75439.1"/>
    </source>
</evidence>
<evidence type="ECO:0000256" key="3">
    <source>
        <dbReference type="ARBA" id="ARBA00022723"/>
    </source>
</evidence>
<evidence type="ECO:0000259" key="6">
    <source>
        <dbReference type="PROSITE" id="PS51918"/>
    </source>
</evidence>
<reference evidence="8 10" key="2">
    <citation type="submission" date="2022-03" db="EMBL/GenBank/DDBJ databases">
        <title>Metagenome-assembled genomes from swine fecal metagenomes.</title>
        <authorList>
            <person name="Holman D.B."/>
            <person name="Kommadath A."/>
        </authorList>
    </citation>
    <scope>NUCLEOTIDE SEQUENCE [LARGE SCALE GENOMIC DNA]</scope>
    <source>
        <strain evidence="8">SUG147</strain>
    </source>
</reference>
<dbReference type="Pfam" id="PF04055">
    <property type="entry name" value="Radical_SAM"/>
    <property type="match status" value="1"/>
</dbReference>
<evidence type="ECO:0000256" key="5">
    <source>
        <dbReference type="ARBA" id="ARBA00023014"/>
    </source>
</evidence>
<evidence type="ECO:0000313" key="8">
    <source>
        <dbReference type="EMBL" id="MCI5754726.1"/>
    </source>
</evidence>
<dbReference type="InterPro" id="IPR058240">
    <property type="entry name" value="rSAM_sf"/>
</dbReference>
<dbReference type="InterPro" id="IPR050377">
    <property type="entry name" value="Radical_SAM_PqqE_MftC-like"/>
</dbReference>
<evidence type="ECO:0000256" key="2">
    <source>
        <dbReference type="ARBA" id="ARBA00022691"/>
    </source>
</evidence>
<dbReference type="PANTHER" id="PTHR11228:SF27">
    <property type="entry name" value="GLYCYL-RADICAL ENZYME ACTIVATING ENZYME MJ1227-RELATED"/>
    <property type="match status" value="1"/>
</dbReference>
<reference evidence="7" key="1">
    <citation type="submission" date="2012-11" db="EMBL/GenBank/DDBJ databases">
        <title>Dependencies among metagenomic species, viruses, plasmids and units of genetic variation.</title>
        <authorList>
            <person name="Nielsen H.B."/>
            <person name="Almeida M."/>
            <person name="Juncker A.S."/>
            <person name="Rasmussen S."/>
            <person name="Li J."/>
            <person name="Sunagawa S."/>
            <person name="Plichta D."/>
            <person name="Gautier L."/>
            <person name="Le Chatelier E."/>
            <person name="Peletier E."/>
            <person name="Bonde I."/>
            <person name="Nielsen T."/>
            <person name="Manichanh C."/>
            <person name="Arumugam M."/>
            <person name="Batto J."/>
            <person name="Santos M.B.Q.D."/>
            <person name="Blom N."/>
            <person name="Borruel N."/>
            <person name="Burgdorf K.S."/>
            <person name="Boumezbeur F."/>
            <person name="Casellas F."/>
            <person name="Dore J."/>
            <person name="Guarner F."/>
            <person name="Hansen T."/>
            <person name="Hildebrand F."/>
            <person name="Kaas R.S."/>
            <person name="Kennedy S."/>
            <person name="Kristiansen K."/>
            <person name="Kultima J.R."/>
            <person name="Leonard P."/>
            <person name="Levenez F."/>
            <person name="Lund O."/>
            <person name="Moumen B."/>
            <person name="Le Paslier D."/>
            <person name="Pons N."/>
            <person name="Pedersen O."/>
            <person name="Prifti E."/>
            <person name="Qin J."/>
            <person name="Raes J."/>
            <person name="Tap J."/>
            <person name="Tims S."/>
            <person name="Ussery D.W."/>
            <person name="Yamada T."/>
            <person name="MetaHit consortium"/>
            <person name="Renault P."/>
            <person name="Sicheritz-Ponten T."/>
            <person name="Bork P."/>
            <person name="Wang J."/>
            <person name="Brunak S."/>
            <person name="Ehrlich S.D."/>
        </authorList>
    </citation>
    <scope>NUCLEOTIDE SEQUENCE [LARGE SCALE GENOMIC DNA]</scope>
</reference>
<keyword evidence="5" id="KW-0411">Iron-sulfur</keyword>
<proteinExistence type="predicted"/>
<name>R6U002_9BACT</name>
<keyword evidence="2" id="KW-0949">S-adenosyl-L-methionine</keyword>
<dbReference type="SFLD" id="SFLDG01094">
    <property type="entry name" value="Uncharacterised_Radical_SAM_Su"/>
    <property type="match status" value="1"/>
</dbReference>
<dbReference type="InterPro" id="IPR013785">
    <property type="entry name" value="Aldolase_TIM"/>
</dbReference>
<gene>
    <name evidence="7" type="ORF">BN580_01839</name>
    <name evidence="8" type="ORF">MR241_00335</name>
</gene>
<evidence type="ECO:0000256" key="1">
    <source>
        <dbReference type="ARBA" id="ARBA00001966"/>
    </source>
</evidence>
<keyword evidence="4" id="KW-0408">Iron</keyword>
<dbReference type="EMBL" id="JALEMU010000008">
    <property type="protein sequence ID" value="MCI5754726.1"/>
    <property type="molecule type" value="Genomic_DNA"/>
</dbReference>
<dbReference type="GO" id="GO:0051536">
    <property type="term" value="F:iron-sulfur cluster binding"/>
    <property type="evidence" value="ECO:0007669"/>
    <property type="project" value="UniProtKB-KW"/>
</dbReference>
<accession>R6U002</accession>
<feature type="domain" description="Radical SAM core" evidence="6">
    <location>
        <begin position="13"/>
        <end position="230"/>
    </location>
</feature>
<dbReference type="STRING" id="1263015.BN580_01839"/>
<sequence>MIIHGFQKLTLLDFPTKTACTVFTGGCNLRCPFCHNAGLVLSPGKYPTVSEDEVFALLEKRKNTIDGVCITGGEPMLMKDLPEFAAKLKERGVAVKIDTNGTFPRELKYIVRNGLADYIAMDIKNCFEKYPETVGRPDFDTAPVRESIDFLKSCGIGHEFRTTVCRNFHTEEDLIKIAHCLGAGENYFLQNFKDSGELISGGISGYTPSEMEALVSAVKKIIPGASLRGV</sequence>
<dbReference type="SUPFAM" id="SSF102114">
    <property type="entry name" value="Radical SAM enzymes"/>
    <property type="match status" value="1"/>
</dbReference>
<dbReference type="Proteomes" id="UP001139365">
    <property type="component" value="Unassembled WGS sequence"/>
</dbReference>
<dbReference type="GO" id="GO:0046872">
    <property type="term" value="F:metal ion binding"/>
    <property type="evidence" value="ECO:0007669"/>
    <property type="project" value="UniProtKB-KW"/>
</dbReference>
<evidence type="ECO:0000313" key="10">
    <source>
        <dbReference type="Proteomes" id="UP001139365"/>
    </source>
</evidence>
<protein>
    <submittedName>
        <fullName evidence="7">Anaerobic ribonucleoside-triphosphate reductase activating protein</fullName>
    </submittedName>
</protein>
<dbReference type="InterPro" id="IPR012840">
    <property type="entry name" value="NrdG2"/>
</dbReference>
<comment type="caution">
    <text evidence="7">The sequence shown here is derived from an EMBL/GenBank/DDBJ whole genome shotgun (WGS) entry which is preliminary data.</text>
</comment>
<dbReference type="NCBIfam" id="TIGR02495">
    <property type="entry name" value="NrdG2"/>
    <property type="match status" value="1"/>
</dbReference>